<sequence>MPLLSRPLSAVWITLLISLSIFILWCLMPSRPLIDLVGEGNIVETLTLYLYGITILCFCILPVPGLKKSIRFAVAVILLYMMAREADLHKSIAQMSMLKLRFWSGSLPWEAKVSALLILLPITAACLYLIVTCWRSLRDAIRGRRNYAISAGMFILLIIITNIIDRSVSVIKKWTGFIPPDWVVALQTSQEEFLELWLPALALLALLQFQHRNAVQETKRVRTIEKRRSEMAEVSSHRK</sequence>
<feature type="transmembrane region" description="Helical" evidence="1">
    <location>
        <begin position="113"/>
        <end position="134"/>
    </location>
</feature>
<name>A0A370R280_9GAMM</name>
<evidence type="ECO:0000256" key="1">
    <source>
        <dbReference type="SAM" id="Phobius"/>
    </source>
</evidence>
<keyword evidence="1" id="KW-1133">Transmembrane helix</keyword>
<feature type="transmembrane region" description="Helical" evidence="1">
    <location>
        <begin position="48"/>
        <end position="66"/>
    </location>
</feature>
<feature type="transmembrane region" description="Helical" evidence="1">
    <location>
        <begin position="146"/>
        <end position="164"/>
    </location>
</feature>
<dbReference type="EMBL" id="QRAP01000002">
    <property type="protein sequence ID" value="RDK96021.1"/>
    <property type="molecule type" value="Genomic_DNA"/>
</dbReference>
<accession>A0A370R280</accession>
<keyword evidence="1" id="KW-0472">Membrane</keyword>
<keyword evidence="1" id="KW-0812">Transmembrane</keyword>
<dbReference type="AlphaFoldDB" id="A0A370R280"/>
<keyword evidence="3" id="KW-1185">Reference proteome</keyword>
<proteinExistence type="predicted"/>
<dbReference type="RefSeq" id="WP_115457742.1">
    <property type="nucleotide sequence ID" value="NZ_QRAP01000002.1"/>
</dbReference>
<dbReference type="OrthoDB" id="6624655at2"/>
<protein>
    <submittedName>
        <fullName evidence="2">Uncharacterized protein</fullName>
    </submittedName>
</protein>
<evidence type="ECO:0000313" key="2">
    <source>
        <dbReference type="EMBL" id="RDK96021.1"/>
    </source>
</evidence>
<evidence type="ECO:0000313" key="3">
    <source>
        <dbReference type="Proteomes" id="UP000254848"/>
    </source>
</evidence>
<dbReference type="Proteomes" id="UP000254848">
    <property type="component" value="Unassembled WGS sequence"/>
</dbReference>
<gene>
    <name evidence="2" type="ORF">C8D90_102508</name>
</gene>
<organism evidence="2 3">
    <name type="scientific">Enterobacillus tribolii</name>
    <dbReference type="NCBI Taxonomy" id="1487935"/>
    <lineage>
        <taxon>Bacteria</taxon>
        <taxon>Pseudomonadati</taxon>
        <taxon>Pseudomonadota</taxon>
        <taxon>Gammaproteobacteria</taxon>
        <taxon>Enterobacterales</taxon>
        <taxon>Hafniaceae</taxon>
        <taxon>Enterobacillus</taxon>
    </lineage>
</organism>
<feature type="transmembrane region" description="Helical" evidence="1">
    <location>
        <begin position="7"/>
        <end position="28"/>
    </location>
</feature>
<reference evidence="2 3" key="1">
    <citation type="submission" date="2018-07" db="EMBL/GenBank/DDBJ databases">
        <title>Genomic Encyclopedia of Type Strains, Phase IV (KMG-IV): sequencing the most valuable type-strain genomes for metagenomic binning, comparative biology and taxonomic classification.</title>
        <authorList>
            <person name="Goeker M."/>
        </authorList>
    </citation>
    <scope>NUCLEOTIDE SEQUENCE [LARGE SCALE GENOMIC DNA]</scope>
    <source>
        <strain evidence="2 3">DSM 103736</strain>
    </source>
</reference>
<comment type="caution">
    <text evidence="2">The sequence shown here is derived from an EMBL/GenBank/DDBJ whole genome shotgun (WGS) entry which is preliminary data.</text>
</comment>